<sequence>MNQVKNRLAALSMLDRAFRLLPDEKITALYDALPEDGQDAIQHIVSVKGTDPSPAELIAAIRETVTKGRINGDLERLALVLTETCLNECIEALGSNADDPSEENLREVLPGVITNHGLDVTQVMLATVVTGEAIASPIITRILKHDDAWKVPPAPTVTVAPLVVDTKDEAERAALKEQRKARKAAEQEAARRRREQAQASRRKG</sequence>
<protein>
    <submittedName>
        <fullName evidence="2">Unannotated protein</fullName>
    </submittedName>
</protein>
<dbReference type="EMBL" id="CAEZTS010000208">
    <property type="protein sequence ID" value="CAB4593683.1"/>
    <property type="molecule type" value="Genomic_DNA"/>
</dbReference>
<evidence type="ECO:0000313" key="2">
    <source>
        <dbReference type="EMBL" id="CAB4593683.1"/>
    </source>
</evidence>
<reference evidence="2" key="1">
    <citation type="submission" date="2020-05" db="EMBL/GenBank/DDBJ databases">
        <authorList>
            <person name="Chiriac C."/>
            <person name="Salcher M."/>
            <person name="Ghai R."/>
            <person name="Kavagutti S V."/>
        </authorList>
    </citation>
    <scope>NUCLEOTIDE SEQUENCE</scope>
</reference>
<feature type="compositionally biased region" description="Basic and acidic residues" evidence="1">
    <location>
        <begin position="174"/>
        <end position="190"/>
    </location>
</feature>
<evidence type="ECO:0000256" key="1">
    <source>
        <dbReference type="SAM" id="MobiDB-lite"/>
    </source>
</evidence>
<gene>
    <name evidence="2" type="ORF">UFOPK1722_01767</name>
</gene>
<feature type="region of interest" description="Disordered" evidence="1">
    <location>
        <begin position="174"/>
        <end position="204"/>
    </location>
</feature>
<name>A0A6J6G396_9ZZZZ</name>
<proteinExistence type="predicted"/>
<dbReference type="AlphaFoldDB" id="A0A6J6G396"/>
<organism evidence="2">
    <name type="scientific">freshwater metagenome</name>
    <dbReference type="NCBI Taxonomy" id="449393"/>
    <lineage>
        <taxon>unclassified sequences</taxon>
        <taxon>metagenomes</taxon>
        <taxon>ecological metagenomes</taxon>
    </lineage>
</organism>
<accession>A0A6J6G396</accession>